<keyword evidence="3" id="KW-1185">Reference proteome</keyword>
<dbReference type="AlphaFoldDB" id="A0A0D2NHI5"/>
<dbReference type="InterPro" id="IPR005502">
    <property type="entry name" value="Ribosyl_crysJ1"/>
</dbReference>
<dbReference type="GeneID" id="25736375"/>
<proteinExistence type="predicted"/>
<dbReference type="STRING" id="145388.A0A0D2NHI5"/>
<dbReference type="InterPro" id="IPR050792">
    <property type="entry name" value="ADP-ribosylglycohydrolase"/>
</dbReference>
<sequence>MSSAPELARREGAVLGSIVADAATMGLHWIYQADKMAALLKSKGKEANPEFFEPPSCPFYEMPSGALSPYGAEVAALLQYADKQGKQGLEGASWAKALASYFLDTYPGYRNKSIKTLIANLEAGKSYPDVGDDADTQANMLCKVPVVVARFAGSPELPAAAEAAVRAQQSSETAVQYGLAAARILERVVQGSSVAEAINWARAAPEVPAAARDAIAKAADAAASPAPFAEVVAGFGSSCAMPGALQNALVAAQRATSYEDGVRANLVAGGDNASRACYLGALLGAAYGGPPASWAERVTGFAAFAAAAERVAKV</sequence>
<keyword evidence="1" id="KW-0460">Magnesium</keyword>
<reference evidence="2 3" key="1">
    <citation type="journal article" date="2013" name="BMC Genomics">
        <title>Reconstruction of the lipid metabolism for the microalga Monoraphidium neglectum from its genome sequence reveals characteristics suitable for biofuel production.</title>
        <authorList>
            <person name="Bogen C."/>
            <person name="Al-Dilaimi A."/>
            <person name="Albersmeier A."/>
            <person name="Wichmann J."/>
            <person name="Grundmann M."/>
            <person name="Rupp O."/>
            <person name="Lauersen K.J."/>
            <person name="Blifernez-Klassen O."/>
            <person name="Kalinowski J."/>
            <person name="Goesmann A."/>
            <person name="Mussgnug J.H."/>
            <person name="Kruse O."/>
        </authorList>
    </citation>
    <scope>NUCLEOTIDE SEQUENCE [LARGE SCALE GENOMIC DNA]</scope>
    <source>
        <strain evidence="2 3">SAG 48.87</strain>
    </source>
</reference>
<dbReference type="Proteomes" id="UP000054498">
    <property type="component" value="Unassembled WGS sequence"/>
</dbReference>
<dbReference type="EMBL" id="KK100660">
    <property type="protein sequence ID" value="KIZ04466.1"/>
    <property type="molecule type" value="Genomic_DNA"/>
</dbReference>
<dbReference type="RefSeq" id="XP_013903485.1">
    <property type="nucleotide sequence ID" value="XM_014048031.1"/>
</dbReference>
<keyword evidence="1" id="KW-0479">Metal-binding</keyword>
<evidence type="ECO:0008006" key="4">
    <source>
        <dbReference type="Google" id="ProtNLM"/>
    </source>
</evidence>
<evidence type="ECO:0000313" key="3">
    <source>
        <dbReference type="Proteomes" id="UP000054498"/>
    </source>
</evidence>
<comment type="cofactor">
    <cofactor evidence="1">
        <name>Mg(2+)</name>
        <dbReference type="ChEBI" id="CHEBI:18420"/>
    </cofactor>
    <text evidence="1">Binds 2 magnesium ions per subunit.</text>
</comment>
<dbReference type="Pfam" id="PF03747">
    <property type="entry name" value="ADP_ribosyl_GH"/>
    <property type="match status" value="1"/>
</dbReference>
<organism evidence="2 3">
    <name type="scientific">Monoraphidium neglectum</name>
    <dbReference type="NCBI Taxonomy" id="145388"/>
    <lineage>
        <taxon>Eukaryota</taxon>
        <taxon>Viridiplantae</taxon>
        <taxon>Chlorophyta</taxon>
        <taxon>core chlorophytes</taxon>
        <taxon>Chlorophyceae</taxon>
        <taxon>CS clade</taxon>
        <taxon>Sphaeropleales</taxon>
        <taxon>Selenastraceae</taxon>
        <taxon>Monoraphidium</taxon>
    </lineage>
</organism>
<dbReference type="KEGG" id="mng:MNEG_3497"/>
<dbReference type="SUPFAM" id="SSF101478">
    <property type="entry name" value="ADP-ribosylglycohydrolase"/>
    <property type="match status" value="1"/>
</dbReference>
<name>A0A0D2NHI5_9CHLO</name>
<feature type="binding site" evidence="1">
    <location>
        <position position="271"/>
    </location>
    <ligand>
        <name>Mg(2+)</name>
        <dbReference type="ChEBI" id="CHEBI:18420"/>
        <label>1</label>
    </ligand>
</feature>
<protein>
    <recommendedName>
        <fullName evidence="4">ADP-ribosylation/Crystallin J1</fullName>
    </recommendedName>
</protein>
<evidence type="ECO:0000256" key="1">
    <source>
        <dbReference type="PIRSR" id="PIRSR605502-1"/>
    </source>
</evidence>
<dbReference type="PANTHER" id="PTHR16222">
    <property type="entry name" value="ADP-RIBOSYLGLYCOHYDROLASE"/>
    <property type="match status" value="1"/>
</dbReference>
<dbReference type="OrthoDB" id="547734at2759"/>
<dbReference type="Gene3D" id="1.10.4080.10">
    <property type="entry name" value="ADP-ribosylation/Crystallin J1"/>
    <property type="match status" value="1"/>
</dbReference>
<dbReference type="InterPro" id="IPR036705">
    <property type="entry name" value="Ribosyl_crysJ1_sf"/>
</dbReference>
<feature type="binding site" evidence="1">
    <location>
        <position position="274"/>
    </location>
    <ligand>
        <name>Mg(2+)</name>
        <dbReference type="ChEBI" id="CHEBI:18420"/>
        <label>1</label>
    </ligand>
</feature>
<evidence type="ECO:0000313" key="2">
    <source>
        <dbReference type="EMBL" id="KIZ04466.1"/>
    </source>
</evidence>
<accession>A0A0D2NHI5</accession>
<dbReference type="PANTHER" id="PTHR16222:SF17">
    <property type="entry name" value="SELENOPROTEIN J"/>
    <property type="match status" value="1"/>
</dbReference>
<gene>
    <name evidence="2" type="ORF">MNEG_3497</name>
</gene>
<dbReference type="GO" id="GO:0046872">
    <property type="term" value="F:metal ion binding"/>
    <property type="evidence" value="ECO:0007669"/>
    <property type="project" value="UniProtKB-KW"/>
</dbReference>